<dbReference type="AlphaFoldDB" id="X1JJL8"/>
<evidence type="ECO:0000313" key="2">
    <source>
        <dbReference type="EMBL" id="GAH81685.1"/>
    </source>
</evidence>
<dbReference type="NCBIfam" id="TIGR04183">
    <property type="entry name" value="Por_Secre_tail"/>
    <property type="match status" value="1"/>
</dbReference>
<comment type="caution">
    <text evidence="2">The sequence shown here is derived from an EMBL/GenBank/DDBJ whole genome shotgun (WGS) entry which is preliminary data.</text>
</comment>
<dbReference type="InterPro" id="IPR026444">
    <property type="entry name" value="Secre_tail"/>
</dbReference>
<dbReference type="Pfam" id="PF18962">
    <property type="entry name" value="Por_Secre_tail"/>
    <property type="match status" value="1"/>
</dbReference>
<dbReference type="EMBL" id="BARU01042145">
    <property type="protein sequence ID" value="GAH81685.1"/>
    <property type="molecule type" value="Genomic_DNA"/>
</dbReference>
<name>X1JJL8_9ZZZZ</name>
<evidence type="ECO:0000259" key="1">
    <source>
        <dbReference type="Pfam" id="PF18962"/>
    </source>
</evidence>
<reference evidence="2" key="1">
    <citation type="journal article" date="2014" name="Front. Microbiol.">
        <title>High frequency of phylogenetically diverse reductive dehalogenase-homologous genes in deep subseafloor sedimentary metagenomes.</title>
        <authorList>
            <person name="Kawai M."/>
            <person name="Futagami T."/>
            <person name="Toyoda A."/>
            <person name="Takaki Y."/>
            <person name="Nishi S."/>
            <person name="Hori S."/>
            <person name="Arai W."/>
            <person name="Tsubouchi T."/>
            <person name="Morono Y."/>
            <person name="Uchiyama I."/>
            <person name="Ito T."/>
            <person name="Fujiyama A."/>
            <person name="Inagaki F."/>
            <person name="Takami H."/>
        </authorList>
    </citation>
    <scope>NUCLEOTIDE SEQUENCE</scope>
    <source>
        <strain evidence="2">Expedition CK06-06</strain>
    </source>
</reference>
<feature type="domain" description="Secretion system C-terminal sorting" evidence="1">
    <location>
        <begin position="39"/>
        <end position="100"/>
    </location>
</feature>
<protein>
    <recommendedName>
        <fullName evidence="1">Secretion system C-terminal sorting domain-containing protein</fullName>
    </recommendedName>
</protein>
<sequence length="103" mass="11707">MNYPGGGQSSGSEDIVPSTLCITEMPTFLRRNTMIKFGVPRKGDITISLYDITGSRIESIRRENLIPGYYQEKIDTRNLSSGVYFIVLKQDNEKVNKKFLLIK</sequence>
<proteinExistence type="predicted"/>
<organism evidence="2">
    <name type="scientific">marine sediment metagenome</name>
    <dbReference type="NCBI Taxonomy" id="412755"/>
    <lineage>
        <taxon>unclassified sequences</taxon>
        <taxon>metagenomes</taxon>
        <taxon>ecological metagenomes</taxon>
    </lineage>
</organism>
<gene>
    <name evidence="2" type="ORF">S03H2_64819</name>
</gene>
<accession>X1JJL8</accession>